<dbReference type="GO" id="GO:0051287">
    <property type="term" value="F:NAD binding"/>
    <property type="evidence" value="ECO:0007669"/>
    <property type="project" value="UniProtKB-ARBA"/>
</dbReference>
<dbReference type="GO" id="GO:0046872">
    <property type="term" value="F:metal ion binding"/>
    <property type="evidence" value="ECO:0007669"/>
    <property type="project" value="UniProtKB-UniRule"/>
</dbReference>
<organism evidence="9 10">
    <name type="scientific">Clostridium acidisoli DSM 12555</name>
    <dbReference type="NCBI Taxonomy" id="1121291"/>
    <lineage>
        <taxon>Bacteria</taxon>
        <taxon>Bacillati</taxon>
        <taxon>Bacillota</taxon>
        <taxon>Clostridia</taxon>
        <taxon>Eubacteriales</taxon>
        <taxon>Clostridiaceae</taxon>
        <taxon>Clostridium</taxon>
    </lineage>
</organism>
<feature type="binding site" evidence="8">
    <location>
        <begin position="173"/>
        <end position="178"/>
    </location>
    <ligand>
        <name>NAD(+)</name>
        <dbReference type="ChEBI" id="CHEBI:57540"/>
    </ligand>
</feature>
<dbReference type="Gene3D" id="2.60.200.30">
    <property type="entry name" value="Probable inorganic polyphosphate/atp-NAD kinase, domain 2"/>
    <property type="match status" value="1"/>
</dbReference>
<keyword evidence="2 8" id="KW-0547">Nucleotide-binding</keyword>
<dbReference type="HAMAP" id="MF_00361">
    <property type="entry name" value="NAD_kinase"/>
    <property type="match status" value="1"/>
</dbReference>
<dbReference type="GO" id="GO:0006741">
    <property type="term" value="P:NADP+ biosynthetic process"/>
    <property type="evidence" value="ECO:0007669"/>
    <property type="project" value="UniProtKB-UniRule"/>
</dbReference>
<evidence type="ECO:0000256" key="7">
    <source>
        <dbReference type="ARBA" id="ARBA00047925"/>
    </source>
</evidence>
<dbReference type="RefSeq" id="WP_084113553.1">
    <property type="nucleotide sequence ID" value="NZ_FWXH01000002.1"/>
</dbReference>
<dbReference type="InterPro" id="IPR017437">
    <property type="entry name" value="ATP-NAD_kinase_PpnK-typ_C"/>
</dbReference>
<evidence type="ECO:0000256" key="8">
    <source>
        <dbReference type="HAMAP-Rule" id="MF_00361"/>
    </source>
</evidence>
<feature type="active site" description="Proton acceptor" evidence="8">
    <location>
        <position position="59"/>
    </location>
</feature>
<evidence type="ECO:0000256" key="6">
    <source>
        <dbReference type="ARBA" id="ARBA00023027"/>
    </source>
</evidence>
<evidence type="ECO:0000256" key="2">
    <source>
        <dbReference type="ARBA" id="ARBA00022741"/>
    </source>
</evidence>
<feature type="binding site" evidence="8">
    <location>
        <position position="162"/>
    </location>
    <ligand>
        <name>NAD(+)</name>
        <dbReference type="ChEBI" id="CHEBI:57540"/>
    </ligand>
</feature>
<dbReference type="GO" id="GO:0003951">
    <property type="term" value="F:NAD+ kinase activity"/>
    <property type="evidence" value="ECO:0007669"/>
    <property type="project" value="UniProtKB-UniRule"/>
</dbReference>
<reference evidence="9 10" key="1">
    <citation type="submission" date="2017-04" db="EMBL/GenBank/DDBJ databases">
        <authorList>
            <person name="Afonso C.L."/>
            <person name="Miller P.J."/>
            <person name="Scott M.A."/>
            <person name="Spackman E."/>
            <person name="Goraichik I."/>
            <person name="Dimitrov K.M."/>
            <person name="Suarez D.L."/>
            <person name="Swayne D.E."/>
        </authorList>
    </citation>
    <scope>NUCLEOTIDE SEQUENCE [LARGE SCALE GENOMIC DNA]</scope>
    <source>
        <strain evidence="9 10">DSM 12555</strain>
    </source>
</reference>
<dbReference type="PANTHER" id="PTHR20275">
    <property type="entry name" value="NAD KINASE"/>
    <property type="match status" value="1"/>
</dbReference>
<keyword evidence="8" id="KW-0963">Cytoplasm</keyword>
<keyword evidence="4 8" id="KW-0067">ATP-binding</keyword>
<dbReference type="FunFam" id="2.60.200.30:FF:000009">
    <property type="entry name" value="Poly(P)/ATP NAD kinase"/>
    <property type="match status" value="1"/>
</dbReference>
<dbReference type="Proteomes" id="UP000192468">
    <property type="component" value="Unassembled WGS sequence"/>
</dbReference>
<comment type="catalytic activity">
    <reaction evidence="7 8">
        <text>NAD(+) + ATP = ADP + NADP(+) + H(+)</text>
        <dbReference type="Rhea" id="RHEA:18629"/>
        <dbReference type="ChEBI" id="CHEBI:15378"/>
        <dbReference type="ChEBI" id="CHEBI:30616"/>
        <dbReference type="ChEBI" id="CHEBI:57540"/>
        <dbReference type="ChEBI" id="CHEBI:58349"/>
        <dbReference type="ChEBI" id="CHEBI:456216"/>
        <dbReference type="EC" id="2.7.1.23"/>
    </reaction>
</comment>
<evidence type="ECO:0000313" key="10">
    <source>
        <dbReference type="Proteomes" id="UP000192468"/>
    </source>
</evidence>
<keyword evidence="3 8" id="KW-0418">Kinase</keyword>
<feature type="binding site" evidence="8">
    <location>
        <position position="232"/>
    </location>
    <ligand>
        <name>NAD(+)</name>
        <dbReference type="ChEBI" id="CHEBI:57540"/>
    </ligand>
</feature>
<evidence type="ECO:0000256" key="3">
    <source>
        <dbReference type="ARBA" id="ARBA00022777"/>
    </source>
</evidence>
<sequence>MRDIGINVNSSKDKKLTNYVINFIRQNVKNLNIKLYDNLENFTFEEAKNTEMMVVLGGDGTILSTAQVISKFEVPILGINLGHLGFLTSAEISELKEAFKKLSNKKFYVEDRLMLECSVNLNNEIKTYYALNEIVISKKTLARILEYSLYIDERFYTNIAADGIIISTPTGSTAYSLSAGGPFVYPTMDLIEITPICPLSIGIRTMILPSNSNINVSLRNKYETAYLTLDGQTSFEISSLNHINVKEANFKCKLIRIEDYDYFKVLRKKIISRTKECEGDK</sequence>
<dbReference type="Gene3D" id="3.40.50.10330">
    <property type="entry name" value="Probable inorganic polyphosphate/atp-NAD kinase, domain 1"/>
    <property type="match status" value="1"/>
</dbReference>
<keyword evidence="10" id="KW-1185">Reference proteome</keyword>
<dbReference type="InterPro" id="IPR017438">
    <property type="entry name" value="ATP-NAD_kinase_N"/>
</dbReference>
<keyword evidence="5 8" id="KW-0521">NADP</keyword>
<proteinExistence type="inferred from homology"/>
<dbReference type="OrthoDB" id="9774737at2"/>
<accession>A0A1W1X0S3</accession>
<evidence type="ECO:0000256" key="1">
    <source>
        <dbReference type="ARBA" id="ARBA00022679"/>
    </source>
</evidence>
<dbReference type="Pfam" id="PF01513">
    <property type="entry name" value="NAD_kinase"/>
    <property type="match status" value="1"/>
</dbReference>
<dbReference type="InterPro" id="IPR002504">
    <property type="entry name" value="NADK"/>
</dbReference>
<comment type="similarity">
    <text evidence="8">Belongs to the NAD kinase family.</text>
</comment>
<evidence type="ECO:0000256" key="4">
    <source>
        <dbReference type="ARBA" id="ARBA00022840"/>
    </source>
</evidence>
<feature type="binding site" evidence="8">
    <location>
        <position position="143"/>
    </location>
    <ligand>
        <name>NAD(+)</name>
        <dbReference type="ChEBI" id="CHEBI:57540"/>
    </ligand>
</feature>
<dbReference type="SUPFAM" id="SSF111331">
    <property type="entry name" value="NAD kinase/diacylglycerol kinase-like"/>
    <property type="match status" value="1"/>
</dbReference>
<protein>
    <recommendedName>
        <fullName evidence="8">NAD kinase</fullName>
        <ecNumber evidence="8">2.7.1.23</ecNumber>
    </recommendedName>
    <alternativeName>
        <fullName evidence="8">ATP-dependent NAD kinase</fullName>
    </alternativeName>
</protein>
<comment type="cofactor">
    <cofactor evidence="8">
        <name>a divalent metal cation</name>
        <dbReference type="ChEBI" id="CHEBI:60240"/>
    </cofactor>
</comment>
<comment type="function">
    <text evidence="8">Involved in the regulation of the intracellular balance of NAD and NADP, and is a key enzyme in the biosynthesis of NADP. Catalyzes specifically the phosphorylation on 2'-hydroxyl of the adenosine moiety of NAD to yield NADP.</text>
</comment>
<feature type="binding site" evidence="8">
    <location>
        <begin position="132"/>
        <end position="133"/>
    </location>
    <ligand>
        <name>NAD(+)</name>
        <dbReference type="ChEBI" id="CHEBI:57540"/>
    </ligand>
</feature>
<feature type="binding site" evidence="8">
    <location>
        <begin position="59"/>
        <end position="60"/>
    </location>
    <ligand>
        <name>NAD(+)</name>
        <dbReference type="ChEBI" id="CHEBI:57540"/>
    </ligand>
</feature>
<dbReference type="Pfam" id="PF20143">
    <property type="entry name" value="NAD_kinase_C"/>
    <property type="match status" value="1"/>
</dbReference>
<evidence type="ECO:0000313" key="9">
    <source>
        <dbReference type="EMBL" id="SMC17514.1"/>
    </source>
</evidence>
<comment type="subcellular location">
    <subcellularLocation>
        <location evidence="8">Cytoplasm</location>
    </subcellularLocation>
</comment>
<comment type="caution">
    <text evidence="8">Lacks conserved residue(s) required for the propagation of feature annotation.</text>
</comment>
<evidence type="ECO:0000256" key="5">
    <source>
        <dbReference type="ARBA" id="ARBA00022857"/>
    </source>
</evidence>
<dbReference type="InterPro" id="IPR016064">
    <property type="entry name" value="NAD/diacylglycerol_kinase_sf"/>
</dbReference>
<dbReference type="GO" id="GO:0019674">
    <property type="term" value="P:NAD+ metabolic process"/>
    <property type="evidence" value="ECO:0007669"/>
    <property type="project" value="InterPro"/>
</dbReference>
<keyword evidence="6 8" id="KW-0520">NAD</keyword>
<name>A0A1W1X0S3_9CLOT</name>
<keyword evidence="1 8" id="KW-0808">Transferase</keyword>
<dbReference type="GO" id="GO:0005524">
    <property type="term" value="F:ATP binding"/>
    <property type="evidence" value="ECO:0007669"/>
    <property type="project" value="UniProtKB-KW"/>
</dbReference>
<dbReference type="GO" id="GO:0005737">
    <property type="term" value="C:cytoplasm"/>
    <property type="evidence" value="ECO:0007669"/>
    <property type="project" value="UniProtKB-SubCell"/>
</dbReference>
<dbReference type="PANTHER" id="PTHR20275:SF0">
    <property type="entry name" value="NAD KINASE"/>
    <property type="match status" value="1"/>
</dbReference>
<dbReference type="EMBL" id="FWXH01000002">
    <property type="protein sequence ID" value="SMC17514.1"/>
    <property type="molecule type" value="Genomic_DNA"/>
</dbReference>
<dbReference type="EC" id="2.7.1.23" evidence="8"/>
<dbReference type="STRING" id="1121291.SAMN02745134_00364"/>
<gene>
    <name evidence="8" type="primary">nadK</name>
    <name evidence="9" type="ORF">SAMN02745134_00364</name>
</gene>
<dbReference type="AlphaFoldDB" id="A0A1W1X0S3"/>